<dbReference type="Proteomes" id="UP001307889">
    <property type="component" value="Chromosome 8"/>
</dbReference>
<dbReference type="SMART" id="SM00256">
    <property type="entry name" value="FBOX"/>
    <property type="match status" value="1"/>
</dbReference>
<accession>A0ABN7B412</accession>
<proteinExistence type="predicted"/>
<dbReference type="PROSITE" id="PS50181">
    <property type="entry name" value="FBOX"/>
    <property type="match status" value="1"/>
</dbReference>
<sequence length="454" mass="52779">MDISNLPVEILEEIFIYLENKDLVKCTYVCYQWREIINSNKIWSIQCAKEKILHKPYLQTSHSLISNPVKSFRDMTYEPGTRLTPPCHWRLHFNRYKYLERNWREGNYSMMRSKANAKHYRDRLILSSNGTGFLVWSVERLSAPVAGILCGHIDLVRTKDDLVFYTQEDRLTCRKRCSSGFDFDEAYSISFGGEANHSNDCRSLIGRRLSLKITDKFLVVLDAMHACSLYIHDYRTGEQLRKVDLHAYTGRTCPQITCLKAMDEKVFVAYNLNLQYYILVYNYTTDQLDVKVSAPLQSSKLVVSKNFFGAKLVDSSQPVTVMDKSCELHVWSIHTGVVVELLLTNRSLPVILTSDDKLVYSDNYKVYVRGLLNSRHDVDLTIESRLSGVECIWDNLLVLNLGTCLQLWDIETGQKLHTYLRENIDDMWVDDEHIVVRLNASPWMPRQSYVISFW</sequence>
<dbReference type="SUPFAM" id="SSF50998">
    <property type="entry name" value="Quinoprotein alcohol dehydrogenase-like"/>
    <property type="match status" value="1"/>
</dbReference>
<evidence type="ECO:0000259" key="1">
    <source>
        <dbReference type="PROSITE" id="PS50181"/>
    </source>
</evidence>
<gene>
    <name evidence="2" type="ORF">NTJ_10291</name>
</gene>
<reference evidence="2 3" key="1">
    <citation type="submission" date="2023-09" db="EMBL/GenBank/DDBJ databases">
        <title>Nesidiocoris tenuis whole genome shotgun sequence.</title>
        <authorList>
            <person name="Shibata T."/>
            <person name="Shimoda M."/>
            <person name="Kobayashi T."/>
            <person name="Uehara T."/>
        </authorList>
    </citation>
    <scope>NUCLEOTIDE SEQUENCE [LARGE SCALE GENOMIC DNA]</scope>
    <source>
        <strain evidence="2 3">Japan</strain>
    </source>
</reference>
<dbReference type="InterPro" id="IPR036047">
    <property type="entry name" value="F-box-like_dom_sf"/>
</dbReference>
<dbReference type="SUPFAM" id="SSF81383">
    <property type="entry name" value="F-box domain"/>
    <property type="match status" value="1"/>
</dbReference>
<organism evidence="2 3">
    <name type="scientific">Nesidiocoris tenuis</name>
    <dbReference type="NCBI Taxonomy" id="355587"/>
    <lineage>
        <taxon>Eukaryota</taxon>
        <taxon>Metazoa</taxon>
        <taxon>Ecdysozoa</taxon>
        <taxon>Arthropoda</taxon>
        <taxon>Hexapoda</taxon>
        <taxon>Insecta</taxon>
        <taxon>Pterygota</taxon>
        <taxon>Neoptera</taxon>
        <taxon>Paraneoptera</taxon>
        <taxon>Hemiptera</taxon>
        <taxon>Heteroptera</taxon>
        <taxon>Panheteroptera</taxon>
        <taxon>Cimicomorpha</taxon>
        <taxon>Miridae</taxon>
        <taxon>Dicyphina</taxon>
        <taxon>Nesidiocoris</taxon>
    </lineage>
</organism>
<dbReference type="Gene3D" id="1.20.1280.50">
    <property type="match status" value="1"/>
</dbReference>
<evidence type="ECO:0000313" key="2">
    <source>
        <dbReference type="EMBL" id="BES97477.1"/>
    </source>
</evidence>
<evidence type="ECO:0000313" key="3">
    <source>
        <dbReference type="Proteomes" id="UP001307889"/>
    </source>
</evidence>
<protein>
    <submittedName>
        <fullName evidence="2">F-box and WD repeat domain containing 7, E3 ubiquitin protein ligase</fullName>
    </submittedName>
</protein>
<dbReference type="Pfam" id="PF12937">
    <property type="entry name" value="F-box-like"/>
    <property type="match status" value="1"/>
</dbReference>
<feature type="domain" description="F-box" evidence="1">
    <location>
        <begin position="1"/>
        <end position="46"/>
    </location>
</feature>
<dbReference type="InterPro" id="IPR001810">
    <property type="entry name" value="F-box_dom"/>
</dbReference>
<name>A0ABN7B412_9HEMI</name>
<keyword evidence="3" id="KW-1185">Reference proteome</keyword>
<dbReference type="EMBL" id="AP028916">
    <property type="protein sequence ID" value="BES97477.1"/>
    <property type="molecule type" value="Genomic_DNA"/>
</dbReference>
<dbReference type="InterPro" id="IPR011047">
    <property type="entry name" value="Quinoprotein_ADH-like_sf"/>
</dbReference>